<dbReference type="EMBL" id="JAXQNO010000014">
    <property type="protein sequence ID" value="KAK4784757.1"/>
    <property type="molecule type" value="Genomic_DNA"/>
</dbReference>
<sequence length="67" mass="6712">MSGRKRTSHGGTIANPIHIANSSLGFSGGAGGGIVLLGPATALFANDPDMDRGAGDRLHRVPKKCGA</sequence>
<accession>A0AAN7QZH7</accession>
<proteinExistence type="predicted"/>
<dbReference type="Proteomes" id="UP001346149">
    <property type="component" value="Unassembled WGS sequence"/>
</dbReference>
<organism evidence="1 2">
    <name type="scientific">Trapa natans</name>
    <name type="common">Water chestnut</name>
    <dbReference type="NCBI Taxonomy" id="22666"/>
    <lineage>
        <taxon>Eukaryota</taxon>
        <taxon>Viridiplantae</taxon>
        <taxon>Streptophyta</taxon>
        <taxon>Embryophyta</taxon>
        <taxon>Tracheophyta</taxon>
        <taxon>Spermatophyta</taxon>
        <taxon>Magnoliopsida</taxon>
        <taxon>eudicotyledons</taxon>
        <taxon>Gunneridae</taxon>
        <taxon>Pentapetalae</taxon>
        <taxon>rosids</taxon>
        <taxon>malvids</taxon>
        <taxon>Myrtales</taxon>
        <taxon>Lythraceae</taxon>
        <taxon>Trapa</taxon>
    </lineage>
</organism>
<gene>
    <name evidence="1" type="ORF">SAY86_019125</name>
</gene>
<protein>
    <submittedName>
        <fullName evidence="1">Uncharacterized protein</fullName>
    </submittedName>
</protein>
<keyword evidence="2" id="KW-1185">Reference proteome</keyword>
<comment type="caution">
    <text evidence="1">The sequence shown here is derived from an EMBL/GenBank/DDBJ whole genome shotgun (WGS) entry which is preliminary data.</text>
</comment>
<reference evidence="1 2" key="1">
    <citation type="journal article" date="2023" name="Hortic Res">
        <title>Pangenome of water caltrop reveals structural variations and asymmetric subgenome divergence after allopolyploidization.</title>
        <authorList>
            <person name="Zhang X."/>
            <person name="Chen Y."/>
            <person name="Wang L."/>
            <person name="Yuan Y."/>
            <person name="Fang M."/>
            <person name="Shi L."/>
            <person name="Lu R."/>
            <person name="Comes H.P."/>
            <person name="Ma Y."/>
            <person name="Chen Y."/>
            <person name="Huang G."/>
            <person name="Zhou Y."/>
            <person name="Zheng Z."/>
            <person name="Qiu Y."/>
        </authorList>
    </citation>
    <scope>NUCLEOTIDE SEQUENCE [LARGE SCALE GENOMIC DNA]</scope>
    <source>
        <strain evidence="1">F231</strain>
    </source>
</reference>
<name>A0AAN7QZH7_TRANT</name>
<evidence type="ECO:0000313" key="1">
    <source>
        <dbReference type="EMBL" id="KAK4784757.1"/>
    </source>
</evidence>
<evidence type="ECO:0000313" key="2">
    <source>
        <dbReference type="Proteomes" id="UP001346149"/>
    </source>
</evidence>
<dbReference type="AlphaFoldDB" id="A0AAN7QZH7"/>